<comment type="caution">
    <text evidence="2">The sequence shown here is derived from an EMBL/GenBank/DDBJ whole genome shotgun (WGS) entry which is preliminary data.</text>
</comment>
<sequence length="73" mass="7742">MAASTLKTDVQHPGGGALSPVVFLVGFAVFLVIALIAQMLTMRWRTWLPGAEGEGSLIAGVKSAVYTFMSYIP</sequence>
<evidence type="ECO:0000256" key="1">
    <source>
        <dbReference type="SAM" id="Phobius"/>
    </source>
</evidence>
<proteinExistence type="predicted"/>
<keyword evidence="1" id="KW-1133">Transmembrane helix</keyword>
<reference evidence="3" key="1">
    <citation type="submission" date="2019-03" db="EMBL/GenBank/DDBJ databases">
        <title>Aquabacterium pictum sp.nov., the first bacteriochlorophyll a-containing freshwater bacterium in the genus Aquabacterium of the class Betaproteobacteria.</title>
        <authorList>
            <person name="Hirose S."/>
            <person name="Tank M."/>
            <person name="Hara E."/>
            <person name="Tamaki H."/>
            <person name="Takaichi S."/>
            <person name="Haruta S."/>
            <person name="Hanada S."/>
        </authorList>
    </citation>
    <scope>NUCLEOTIDE SEQUENCE [LARGE SCALE GENOMIC DNA]</scope>
    <source>
        <strain evidence="3">W35</strain>
    </source>
</reference>
<keyword evidence="1" id="KW-0812">Transmembrane</keyword>
<dbReference type="OrthoDB" id="8911126at2"/>
<protein>
    <submittedName>
        <fullName evidence="2">Uncharacterized protein</fullName>
    </submittedName>
</protein>
<evidence type="ECO:0000313" key="3">
    <source>
        <dbReference type="Proteomes" id="UP000301751"/>
    </source>
</evidence>
<dbReference type="RefSeq" id="WP_137735096.1">
    <property type="nucleotide sequence ID" value="NZ_BJCL01000016.1"/>
</dbReference>
<dbReference type="EMBL" id="BJCL01000016">
    <property type="protein sequence ID" value="GCL65380.1"/>
    <property type="molecule type" value="Genomic_DNA"/>
</dbReference>
<dbReference type="AlphaFoldDB" id="A0A480AWT3"/>
<feature type="transmembrane region" description="Helical" evidence="1">
    <location>
        <begin position="17"/>
        <end position="37"/>
    </location>
</feature>
<keyword evidence="3" id="KW-1185">Reference proteome</keyword>
<name>A0A480AWT3_9BURK</name>
<gene>
    <name evidence="2" type="ORF">AQPW35_44610</name>
</gene>
<dbReference type="Proteomes" id="UP000301751">
    <property type="component" value="Unassembled WGS sequence"/>
</dbReference>
<evidence type="ECO:0000313" key="2">
    <source>
        <dbReference type="EMBL" id="GCL65380.1"/>
    </source>
</evidence>
<keyword evidence="1" id="KW-0472">Membrane</keyword>
<accession>A0A480AWT3</accession>
<organism evidence="2 3">
    <name type="scientific">Pseudaquabacterium pictum</name>
    <dbReference type="NCBI Taxonomy" id="2315236"/>
    <lineage>
        <taxon>Bacteria</taxon>
        <taxon>Pseudomonadati</taxon>
        <taxon>Pseudomonadota</taxon>
        <taxon>Betaproteobacteria</taxon>
        <taxon>Burkholderiales</taxon>
        <taxon>Sphaerotilaceae</taxon>
        <taxon>Pseudaquabacterium</taxon>
    </lineage>
</organism>